<feature type="transmembrane region" description="Helical" evidence="1">
    <location>
        <begin position="80"/>
        <end position="97"/>
    </location>
</feature>
<dbReference type="Proteomes" id="UP000197446">
    <property type="component" value="Unassembled WGS sequence"/>
</dbReference>
<dbReference type="InterPro" id="IPR010559">
    <property type="entry name" value="Sig_transdc_His_kin_internal"/>
</dbReference>
<dbReference type="EMBL" id="NISI01000004">
    <property type="protein sequence ID" value="OWR03969.1"/>
    <property type="molecule type" value="Genomic_DNA"/>
</dbReference>
<evidence type="ECO:0000313" key="3">
    <source>
        <dbReference type="EMBL" id="OWR03969.1"/>
    </source>
</evidence>
<dbReference type="GO" id="GO:0016020">
    <property type="term" value="C:membrane"/>
    <property type="evidence" value="ECO:0007669"/>
    <property type="project" value="InterPro"/>
</dbReference>
<dbReference type="OrthoDB" id="2514702at2"/>
<dbReference type="GO" id="GO:0000155">
    <property type="term" value="F:phosphorelay sensor kinase activity"/>
    <property type="evidence" value="ECO:0007669"/>
    <property type="project" value="InterPro"/>
</dbReference>
<dbReference type="Pfam" id="PF06580">
    <property type="entry name" value="His_kinase"/>
    <property type="match status" value="1"/>
</dbReference>
<feature type="transmembrane region" description="Helical" evidence="1">
    <location>
        <begin position="42"/>
        <end position="60"/>
    </location>
</feature>
<protein>
    <submittedName>
        <fullName evidence="3">Sensor histidine kinase</fullName>
    </submittedName>
</protein>
<sequence length="358" mass="38553">MHPLLTHWRGLAVYLLAWALAGPALALLLHALRIAPVGAAMPWTMPLCAVFAFMLLATYYPCRSRPFGAGPWTTALAHRGALVGTLAATMLGLALAWDAAGTLFGHARGWVGLSAGGITLLAVTLLGLLTLAVLAHDLLIAFQASQNAAMRESQARLLARDMELQLLRLQIDPHFLFNSLNSISALTQFDPAGARAMAIDLAQFFRQTLDLAGRERIRLQDELALVQHYLAIERQRLGDKLATAIEASDDALPALLPPLTLQPLVENALKHGLRPRDDGGLLQIQALVRDGWLHVAVRNPVPVAHLPSGTPTDAGLGLGLRNLRERLAAQYAGRAHVHWGPTPEGFAVELTVPCETLP</sequence>
<keyword evidence="3" id="KW-0418">Kinase</keyword>
<dbReference type="Gene3D" id="3.30.565.10">
    <property type="entry name" value="Histidine kinase-like ATPase, C-terminal domain"/>
    <property type="match status" value="1"/>
</dbReference>
<feature type="transmembrane region" description="Helical" evidence="1">
    <location>
        <begin position="117"/>
        <end position="142"/>
    </location>
</feature>
<keyword evidence="1" id="KW-1133">Transmembrane helix</keyword>
<organism evidence="3 4">
    <name type="scientific">Roseateles puraquae</name>
    <dbReference type="NCBI Taxonomy" id="431059"/>
    <lineage>
        <taxon>Bacteria</taxon>
        <taxon>Pseudomonadati</taxon>
        <taxon>Pseudomonadota</taxon>
        <taxon>Betaproteobacteria</taxon>
        <taxon>Burkholderiales</taxon>
        <taxon>Sphaerotilaceae</taxon>
        <taxon>Roseateles</taxon>
    </lineage>
</organism>
<dbReference type="AlphaFoldDB" id="A0A254N7I3"/>
<proteinExistence type="predicted"/>
<dbReference type="SUPFAM" id="SSF55874">
    <property type="entry name" value="ATPase domain of HSP90 chaperone/DNA topoisomerase II/histidine kinase"/>
    <property type="match status" value="1"/>
</dbReference>
<dbReference type="InterPro" id="IPR050640">
    <property type="entry name" value="Bact_2-comp_sensor_kinase"/>
</dbReference>
<keyword evidence="4" id="KW-1185">Reference proteome</keyword>
<keyword evidence="3" id="KW-0808">Transferase</keyword>
<dbReference type="RefSeq" id="WP_088483509.1">
    <property type="nucleotide sequence ID" value="NZ_NISI01000004.1"/>
</dbReference>
<name>A0A254N7I3_9BURK</name>
<keyword evidence="1" id="KW-0472">Membrane</keyword>
<evidence type="ECO:0000259" key="2">
    <source>
        <dbReference type="Pfam" id="PF06580"/>
    </source>
</evidence>
<comment type="caution">
    <text evidence="3">The sequence shown here is derived from an EMBL/GenBank/DDBJ whole genome shotgun (WGS) entry which is preliminary data.</text>
</comment>
<dbReference type="PANTHER" id="PTHR34220:SF7">
    <property type="entry name" value="SENSOR HISTIDINE KINASE YPDA"/>
    <property type="match status" value="1"/>
</dbReference>
<dbReference type="PANTHER" id="PTHR34220">
    <property type="entry name" value="SENSOR HISTIDINE KINASE YPDA"/>
    <property type="match status" value="1"/>
</dbReference>
<keyword evidence="1" id="KW-0812">Transmembrane</keyword>
<reference evidence="3 4" key="1">
    <citation type="journal article" date="2007" name="Int. J. Syst. Evol. Microbiol.">
        <title>Description of Pelomonas aquatica sp. nov. and Pelomonas puraquae sp. nov., isolated from industrial and haemodialysis water.</title>
        <authorList>
            <person name="Gomila M."/>
            <person name="Bowien B."/>
            <person name="Falsen E."/>
            <person name="Moore E.R."/>
            <person name="Lalucat J."/>
        </authorList>
    </citation>
    <scope>NUCLEOTIDE SEQUENCE [LARGE SCALE GENOMIC DNA]</scope>
    <source>
        <strain evidence="3 4">CCUG 52769</strain>
    </source>
</reference>
<evidence type="ECO:0000313" key="4">
    <source>
        <dbReference type="Proteomes" id="UP000197446"/>
    </source>
</evidence>
<feature type="domain" description="Signal transduction histidine kinase internal region" evidence="2">
    <location>
        <begin position="162"/>
        <end position="241"/>
    </location>
</feature>
<evidence type="ECO:0000256" key="1">
    <source>
        <dbReference type="SAM" id="Phobius"/>
    </source>
</evidence>
<accession>A0A254N7I3</accession>
<gene>
    <name evidence="3" type="ORF">CDO81_12285</name>
</gene>
<dbReference type="InterPro" id="IPR036890">
    <property type="entry name" value="HATPase_C_sf"/>
</dbReference>